<dbReference type="InterPro" id="IPR045851">
    <property type="entry name" value="AMP-bd_C_sf"/>
</dbReference>
<dbReference type="PANTHER" id="PTHR45398">
    <property type="match status" value="1"/>
</dbReference>
<evidence type="ECO:0000256" key="2">
    <source>
        <dbReference type="ARBA" id="ARBA00022553"/>
    </source>
</evidence>
<evidence type="ECO:0000256" key="1">
    <source>
        <dbReference type="ARBA" id="ARBA00022450"/>
    </source>
</evidence>
<dbReference type="SUPFAM" id="SSF56801">
    <property type="entry name" value="Acetyl-CoA synthetase-like"/>
    <property type="match status" value="1"/>
</dbReference>
<dbReference type="InterPro" id="IPR001242">
    <property type="entry name" value="Condensation_dom"/>
</dbReference>
<keyword evidence="1" id="KW-0596">Phosphopantetheine</keyword>
<dbReference type="GeneID" id="92039657"/>
<sequence length="779" mass="84227">MSAAQQDRILSLAAIGPSRLEDIAKKCRVPVSSIEDVYQCTPLQESMIAANRDEVFHFVLTSDRGVDVDKFCTAMRRVVAANAILRTRIVECDDELGGGLVQVVTNEDHVTNLNTGFGSVDEYLYGDAGAAHHFFAPGEVLFRSAFIGESLVTTMHHTIADYWSMDKMLQLDMPAVYFGQPPIKRPAFRDFVTQCLRVDRAAADGFWASRIRGSPAVFPAPPKPPTKGRLSSTGRPDAGGAVSEKPSRMMPLRRSAPGPGGISPSHMAFYIEAAWALTAAIYTDSDNVAYGYVISGRSPNPDAVENTLGPTVTEIPIQVSVPRRMTVEKLIKERAASWRHLQQNTLFLQYGLENISRVNEAAKAAAGFGALINIRPSVFTDKNKDTSIEGPDDIKLRMVWLRGYFPLQFIFSITEEGVMVWPRTNPSIVSDAQLDRILSQYEHILRLLTETTPQTKLGDLPLLDPQAQSAIVLRNNQEAFVPGAAARCIRDVFSGPALARALRSWDVNTTTPATTNGDRDNSELHTSQGGTHVGNTVITPEGCGIWITIPESVDRLAPQGGIGEVLVEGTASGAEDDAVTESLVILTPKWATSIRGEKATSSKFLRTGILAKYALDDDTGSVNQLSLIGRASNRIKFGGQSIQLEELERAIAARCDAVRDVVTATRIAGGRTVLVAVLCLADSMLPRGTVLGRLPPPAAAAGISSDSSGGSDDHATTMRTRVEAGVHAARTWAQRASGLPADRLPTIWLAVEELPRVQGSSRDVDRVAVQQWLAVAMRG</sequence>
<organism evidence="6 7">
    <name type="scientific">Apiospora hydei</name>
    <dbReference type="NCBI Taxonomy" id="1337664"/>
    <lineage>
        <taxon>Eukaryota</taxon>
        <taxon>Fungi</taxon>
        <taxon>Dikarya</taxon>
        <taxon>Ascomycota</taxon>
        <taxon>Pezizomycotina</taxon>
        <taxon>Sordariomycetes</taxon>
        <taxon>Xylariomycetidae</taxon>
        <taxon>Amphisphaeriales</taxon>
        <taxon>Apiosporaceae</taxon>
        <taxon>Apiospora</taxon>
    </lineage>
</organism>
<comment type="caution">
    <text evidence="6">The sequence shown here is derived from an EMBL/GenBank/DDBJ whole genome shotgun (WGS) entry which is preliminary data.</text>
</comment>
<name>A0ABR1X8Z0_9PEZI</name>
<dbReference type="Gene3D" id="3.30.559.30">
    <property type="entry name" value="Nonribosomal peptide synthetase, condensation domain"/>
    <property type="match status" value="1"/>
</dbReference>
<feature type="domain" description="Condensation" evidence="5">
    <location>
        <begin position="36"/>
        <end position="471"/>
    </location>
</feature>
<protein>
    <submittedName>
        <fullName evidence="6">Nonribosomal peptide synthase</fullName>
    </submittedName>
</protein>
<dbReference type="RefSeq" id="XP_066673893.1">
    <property type="nucleotide sequence ID" value="XM_066806597.1"/>
</dbReference>
<evidence type="ECO:0000313" key="7">
    <source>
        <dbReference type="Proteomes" id="UP001433268"/>
    </source>
</evidence>
<dbReference type="Proteomes" id="UP001433268">
    <property type="component" value="Unassembled WGS sequence"/>
</dbReference>
<keyword evidence="2" id="KW-0597">Phosphoprotein</keyword>
<dbReference type="Gene3D" id="3.30.300.30">
    <property type="match status" value="1"/>
</dbReference>
<comment type="similarity">
    <text evidence="3">Belongs to the NRP synthetase family.</text>
</comment>
<keyword evidence="7" id="KW-1185">Reference proteome</keyword>
<feature type="compositionally biased region" description="Polar residues" evidence="4">
    <location>
        <begin position="524"/>
        <end position="533"/>
    </location>
</feature>
<evidence type="ECO:0000256" key="4">
    <source>
        <dbReference type="SAM" id="MobiDB-lite"/>
    </source>
</evidence>
<dbReference type="PANTHER" id="PTHR45398:SF1">
    <property type="entry name" value="ENZYME, PUTATIVE (JCVI)-RELATED"/>
    <property type="match status" value="1"/>
</dbReference>
<proteinExistence type="inferred from homology"/>
<dbReference type="Pfam" id="PF00668">
    <property type="entry name" value="Condensation"/>
    <property type="match status" value="1"/>
</dbReference>
<feature type="region of interest" description="Disordered" evidence="4">
    <location>
        <begin position="508"/>
        <end position="533"/>
    </location>
</feature>
<accession>A0ABR1X8Z0</accession>
<gene>
    <name evidence="6" type="ORF">PG997_002282</name>
</gene>
<dbReference type="InterPro" id="IPR023213">
    <property type="entry name" value="CAT-like_dom_sf"/>
</dbReference>
<evidence type="ECO:0000259" key="5">
    <source>
        <dbReference type="Pfam" id="PF00668"/>
    </source>
</evidence>
<reference evidence="6 7" key="1">
    <citation type="submission" date="2023-01" db="EMBL/GenBank/DDBJ databases">
        <title>Analysis of 21 Apiospora genomes using comparative genomics revels a genus with tremendous synthesis potential of carbohydrate active enzymes and secondary metabolites.</title>
        <authorList>
            <person name="Sorensen T."/>
        </authorList>
    </citation>
    <scope>NUCLEOTIDE SEQUENCE [LARGE SCALE GENOMIC DNA]</scope>
    <source>
        <strain evidence="6 7">CBS 114990</strain>
    </source>
</reference>
<dbReference type="EMBL" id="JAQQWN010000003">
    <property type="protein sequence ID" value="KAK8091921.1"/>
    <property type="molecule type" value="Genomic_DNA"/>
</dbReference>
<feature type="region of interest" description="Disordered" evidence="4">
    <location>
        <begin position="217"/>
        <end position="258"/>
    </location>
</feature>
<evidence type="ECO:0000256" key="3">
    <source>
        <dbReference type="ARBA" id="ARBA00029454"/>
    </source>
</evidence>
<evidence type="ECO:0000313" key="6">
    <source>
        <dbReference type="EMBL" id="KAK8091921.1"/>
    </source>
</evidence>
<dbReference type="Gene3D" id="3.30.559.10">
    <property type="entry name" value="Chloramphenicol acetyltransferase-like domain"/>
    <property type="match status" value="1"/>
</dbReference>
<dbReference type="SUPFAM" id="SSF52777">
    <property type="entry name" value="CoA-dependent acyltransferases"/>
    <property type="match status" value="2"/>
</dbReference>